<evidence type="ECO:0000313" key="9">
    <source>
        <dbReference type="Proteomes" id="UP000245771"/>
    </source>
</evidence>
<organism evidence="8 9">
    <name type="scientific">Meira miltonrushii</name>
    <dbReference type="NCBI Taxonomy" id="1280837"/>
    <lineage>
        <taxon>Eukaryota</taxon>
        <taxon>Fungi</taxon>
        <taxon>Dikarya</taxon>
        <taxon>Basidiomycota</taxon>
        <taxon>Ustilaginomycotina</taxon>
        <taxon>Exobasidiomycetes</taxon>
        <taxon>Exobasidiales</taxon>
        <taxon>Brachybasidiaceae</taxon>
        <taxon>Meira</taxon>
    </lineage>
</organism>
<dbReference type="GO" id="GO:0051415">
    <property type="term" value="P:microtubule nucleation by interphase microtubule organizing center"/>
    <property type="evidence" value="ECO:0007669"/>
    <property type="project" value="TreeGrafter"/>
</dbReference>
<evidence type="ECO:0000256" key="2">
    <source>
        <dbReference type="ARBA" id="ARBA00004267"/>
    </source>
</evidence>
<dbReference type="EMBL" id="KZ819604">
    <property type="protein sequence ID" value="PWN34445.1"/>
    <property type="molecule type" value="Genomic_DNA"/>
</dbReference>
<dbReference type="AlphaFoldDB" id="A0A316VG36"/>
<dbReference type="GO" id="GO:0033566">
    <property type="term" value="P:gamma-tubulin complex localization"/>
    <property type="evidence" value="ECO:0007669"/>
    <property type="project" value="InterPro"/>
</dbReference>
<protein>
    <recommendedName>
        <fullName evidence="4">Mitotic-spindle organizing protein 1</fullName>
    </recommendedName>
    <alternativeName>
        <fullName evidence="7">Mitotic-spindle organizing protein associated with a ring of gamma-tubulin 1</fullName>
    </alternativeName>
</protein>
<evidence type="ECO:0000256" key="6">
    <source>
        <dbReference type="ARBA" id="ARBA00023212"/>
    </source>
</evidence>
<dbReference type="GO" id="GO:0000931">
    <property type="term" value="C:gamma-tubulin ring complex"/>
    <property type="evidence" value="ECO:0007669"/>
    <property type="project" value="InterPro"/>
</dbReference>
<keyword evidence="6" id="KW-0206">Cytoskeleton</keyword>
<dbReference type="STRING" id="1280837.A0A316VG36"/>
<comment type="similarity">
    <text evidence="3">Belongs to the MOZART1 family.</text>
</comment>
<dbReference type="PANTHER" id="PTHR28520:SF2">
    <property type="entry name" value="MITOTIC-SPINDLE ORGANIZING PROTEIN 1"/>
    <property type="match status" value="1"/>
</dbReference>
<dbReference type="Pfam" id="PF12554">
    <property type="entry name" value="MOZART1"/>
    <property type="match status" value="1"/>
</dbReference>
<dbReference type="GO" id="GO:0005819">
    <property type="term" value="C:spindle"/>
    <property type="evidence" value="ECO:0007669"/>
    <property type="project" value="TreeGrafter"/>
</dbReference>
<name>A0A316VG36_9BASI</name>
<evidence type="ECO:0000256" key="5">
    <source>
        <dbReference type="ARBA" id="ARBA00022490"/>
    </source>
</evidence>
<reference evidence="8 9" key="1">
    <citation type="journal article" date="2018" name="Mol. Biol. Evol.">
        <title>Broad Genomic Sampling Reveals a Smut Pathogenic Ancestry of the Fungal Clade Ustilaginomycotina.</title>
        <authorList>
            <person name="Kijpornyongpan T."/>
            <person name="Mondo S.J."/>
            <person name="Barry K."/>
            <person name="Sandor L."/>
            <person name="Lee J."/>
            <person name="Lipzen A."/>
            <person name="Pangilinan J."/>
            <person name="LaButti K."/>
            <person name="Hainaut M."/>
            <person name="Henrissat B."/>
            <person name="Grigoriev I.V."/>
            <person name="Spatafora J.W."/>
            <person name="Aime M.C."/>
        </authorList>
    </citation>
    <scope>NUCLEOTIDE SEQUENCE [LARGE SCALE GENOMIC DNA]</scope>
    <source>
        <strain evidence="8 9">MCA 3882</strain>
    </source>
</reference>
<comment type="subcellular location">
    <subcellularLocation>
        <location evidence="2">Cytoplasm</location>
        <location evidence="2">Cytoskeleton</location>
        <location evidence="2">Microtubule organizing center</location>
    </subcellularLocation>
</comment>
<keyword evidence="5" id="KW-0963">Cytoplasm</keyword>
<dbReference type="InParanoid" id="A0A316VG36"/>
<proteinExistence type="inferred from homology"/>
<dbReference type="GO" id="GO:0031021">
    <property type="term" value="C:interphase microtubule organizing center"/>
    <property type="evidence" value="ECO:0007669"/>
    <property type="project" value="TreeGrafter"/>
</dbReference>
<sequence>MERASESGQQQSMELLHELSQLMQTGLSREQLRICIDLIQTGEDPKAIAIAIKELRHREATSNRQAI</sequence>
<accession>A0A316VG36</accession>
<dbReference type="GO" id="GO:0090307">
    <property type="term" value="P:mitotic spindle assembly"/>
    <property type="evidence" value="ECO:0007669"/>
    <property type="project" value="TreeGrafter"/>
</dbReference>
<comment type="function">
    <text evidence="1">Required for gamma-tubulin complex recruitment to the microtubule organizing center (MTOC).</text>
</comment>
<dbReference type="Proteomes" id="UP000245771">
    <property type="component" value="Unassembled WGS sequence"/>
</dbReference>
<evidence type="ECO:0000256" key="7">
    <source>
        <dbReference type="ARBA" id="ARBA00029810"/>
    </source>
</evidence>
<dbReference type="PANTHER" id="PTHR28520">
    <property type="entry name" value="MITOTIC-SPINDLE ORGANIZING PROTEIN 1"/>
    <property type="match status" value="1"/>
</dbReference>
<dbReference type="GeneID" id="37022842"/>
<evidence type="ECO:0000313" key="8">
    <source>
        <dbReference type="EMBL" id="PWN34445.1"/>
    </source>
</evidence>
<gene>
    <name evidence="8" type="ORF">FA14DRAFT_181065</name>
</gene>
<dbReference type="InterPro" id="IPR022214">
    <property type="entry name" value="MZT1"/>
</dbReference>
<dbReference type="RefSeq" id="XP_025354747.1">
    <property type="nucleotide sequence ID" value="XM_025501061.1"/>
</dbReference>
<evidence type="ECO:0000256" key="1">
    <source>
        <dbReference type="ARBA" id="ARBA00003060"/>
    </source>
</evidence>
<dbReference type="GO" id="GO:0044732">
    <property type="term" value="C:mitotic spindle pole body"/>
    <property type="evidence" value="ECO:0007669"/>
    <property type="project" value="TreeGrafter"/>
</dbReference>
<evidence type="ECO:0000256" key="4">
    <source>
        <dbReference type="ARBA" id="ARBA00016992"/>
    </source>
</evidence>
<keyword evidence="9" id="KW-1185">Reference proteome</keyword>
<evidence type="ECO:0000256" key="3">
    <source>
        <dbReference type="ARBA" id="ARBA00011015"/>
    </source>
</evidence>
<dbReference type="OrthoDB" id="48571at2759"/>